<dbReference type="PANTHER" id="PTHR31319:SF77">
    <property type="entry name" value="ZINC FINGER PROTEIN CONSTANS-LIKE 4"/>
    <property type="match status" value="1"/>
</dbReference>
<feature type="domain" description="B box-type" evidence="9">
    <location>
        <begin position="13"/>
        <end position="65"/>
    </location>
</feature>
<evidence type="ECO:0000256" key="1">
    <source>
        <dbReference type="ARBA" id="ARBA00004123"/>
    </source>
</evidence>
<evidence type="ECO:0000259" key="10">
    <source>
        <dbReference type="PROSITE" id="PS51017"/>
    </source>
</evidence>
<name>A0A9Q1QEV4_9CARY</name>
<evidence type="ECO:0000256" key="3">
    <source>
        <dbReference type="ARBA" id="ARBA00022723"/>
    </source>
</evidence>
<keyword evidence="5" id="KW-0862">Zinc</keyword>
<gene>
    <name evidence="11" type="ORF">Cgig2_024144</name>
</gene>
<dbReference type="InterPro" id="IPR049808">
    <property type="entry name" value="CONSTANS-like_Bbox1"/>
</dbReference>
<dbReference type="PROSITE" id="PS51017">
    <property type="entry name" value="CCT"/>
    <property type="match status" value="1"/>
</dbReference>
<evidence type="ECO:0000313" key="12">
    <source>
        <dbReference type="Proteomes" id="UP001153076"/>
    </source>
</evidence>
<proteinExistence type="inferred from homology"/>
<dbReference type="Pfam" id="PF00643">
    <property type="entry name" value="zf-B_box"/>
    <property type="match status" value="1"/>
</dbReference>
<sequence>MTTDVLPASGWGLAARRCDTCRAAAALIYCRADAAFLCGACDAKLHDPNPNPNPNRIRPHERVWVCEVCEQAPAVVTCKADAAALCTACDRDIHAANPLASRHERVPVVPFLYSATDAAVRPSAFLSANEVAAVPPAPVKEAEDDADAWLIPNPSTKVLMADFLCNDSDLLDFGYDSQNLDKFGGNERFEGQKNFAFTDSVVPTQSKGTLNFSAAVNGTFENSFDIDFSQPNKHQKHNHQLFPAFNYTAQASASSSDIGVVPDGNATSMSEVSYTFTKSMSSAGAGDGGPSTTNGAPAPAMDREARVLRYREKRKNRKFEKTIRYASRKAYAETRPRIKGRFAKRSETAGSSELDQIFGFGSGSGSPGFALDNTSGFGVVPFFD</sequence>
<dbReference type="EMBL" id="JAKOGI010000216">
    <property type="protein sequence ID" value="KAJ8439557.1"/>
    <property type="molecule type" value="Genomic_DNA"/>
</dbReference>
<dbReference type="Pfam" id="PF06203">
    <property type="entry name" value="CCT"/>
    <property type="match status" value="1"/>
</dbReference>
<dbReference type="SMART" id="SM00336">
    <property type="entry name" value="BBOX"/>
    <property type="match status" value="2"/>
</dbReference>
<dbReference type="OrthoDB" id="153872at2759"/>
<evidence type="ECO:0000256" key="8">
    <source>
        <dbReference type="PROSITE-ProRule" id="PRU00357"/>
    </source>
</evidence>
<dbReference type="CDD" id="cd19757">
    <property type="entry name" value="Bbox1"/>
    <property type="match status" value="1"/>
</dbReference>
<keyword evidence="12" id="KW-1185">Reference proteome</keyword>
<dbReference type="GO" id="GO:0009909">
    <property type="term" value="P:regulation of flower development"/>
    <property type="evidence" value="ECO:0007669"/>
    <property type="project" value="InterPro"/>
</dbReference>
<accession>A0A9Q1QEV4</accession>
<evidence type="ECO:0000313" key="11">
    <source>
        <dbReference type="EMBL" id="KAJ8439557.1"/>
    </source>
</evidence>
<dbReference type="GO" id="GO:2000028">
    <property type="term" value="P:regulation of photoperiodism, flowering"/>
    <property type="evidence" value="ECO:0007669"/>
    <property type="project" value="TreeGrafter"/>
</dbReference>
<evidence type="ECO:0000256" key="4">
    <source>
        <dbReference type="ARBA" id="ARBA00022771"/>
    </source>
</evidence>
<dbReference type="Proteomes" id="UP001153076">
    <property type="component" value="Unassembled WGS sequence"/>
</dbReference>
<comment type="caution">
    <text evidence="11">The sequence shown here is derived from an EMBL/GenBank/DDBJ whole genome shotgun (WGS) entry which is preliminary data.</text>
</comment>
<dbReference type="InterPro" id="IPR045281">
    <property type="entry name" value="CONSTANS-like"/>
</dbReference>
<feature type="domain" description="B box-type" evidence="9">
    <location>
        <begin position="61"/>
        <end position="108"/>
    </location>
</feature>
<organism evidence="11 12">
    <name type="scientific">Carnegiea gigantea</name>
    <dbReference type="NCBI Taxonomy" id="171969"/>
    <lineage>
        <taxon>Eukaryota</taxon>
        <taxon>Viridiplantae</taxon>
        <taxon>Streptophyta</taxon>
        <taxon>Embryophyta</taxon>
        <taxon>Tracheophyta</taxon>
        <taxon>Spermatophyta</taxon>
        <taxon>Magnoliopsida</taxon>
        <taxon>eudicotyledons</taxon>
        <taxon>Gunneridae</taxon>
        <taxon>Pentapetalae</taxon>
        <taxon>Caryophyllales</taxon>
        <taxon>Cactineae</taxon>
        <taxon>Cactaceae</taxon>
        <taxon>Cactoideae</taxon>
        <taxon>Echinocereeae</taxon>
        <taxon>Carnegiea</taxon>
    </lineage>
</organism>
<dbReference type="InterPro" id="IPR000315">
    <property type="entry name" value="Znf_B-box"/>
</dbReference>
<dbReference type="PROSITE" id="PS50119">
    <property type="entry name" value="ZF_BBOX"/>
    <property type="match status" value="2"/>
</dbReference>
<comment type="subcellular location">
    <subcellularLocation>
        <location evidence="1 8">Nucleus</location>
    </subcellularLocation>
</comment>
<evidence type="ECO:0000259" key="9">
    <source>
        <dbReference type="PROSITE" id="PS50119"/>
    </source>
</evidence>
<keyword evidence="4 7" id="KW-0863">Zinc-finger</keyword>
<evidence type="ECO:0000256" key="2">
    <source>
        <dbReference type="ARBA" id="ARBA00010024"/>
    </source>
</evidence>
<evidence type="ECO:0000256" key="6">
    <source>
        <dbReference type="ARBA" id="ARBA00023242"/>
    </source>
</evidence>
<dbReference type="GO" id="GO:0005634">
    <property type="term" value="C:nucleus"/>
    <property type="evidence" value="ECO:0007669"/>
    <property type="project" value="UniProtKB-SubCell"/>
</dbReference>
<dbReference type="GO" id="GO:0003700">
    <property type="term" value="F:DNA-binding transcription factor activity"/>
    <property type="evidence" value="ECO:0007669"/>
    <property type="project" value="TreeGrafter"/>
</dbReference>
<dbReference type="PANTHER" id="PTHR31319">
    <property type="entry name" value="ZINC FINGER PROTEIN CONSTANS-LIKE 4"/>
    <property type="match status" value="1"/>
</dbReference>
<dbReference type="AlphaFoldDB" id="A0A9Q1QEV4"/>
<evidence type="ECO:0000256" key="7">
    <source>
        <dbReference type="PROSITE-ProRule" id="PRU00024"/>
    </source>
</evidence>
<comment type="similarity">
    <text evidence="2">Belongs to the CONSTANS family.</text>
</comment>
<feature type="domain" description="CCT" evidence="10">
    <location>
        <begin position="303"/>
        <end position="345"/>
    </location>
</feature>
<reference evidence="11" key="1">
    <citation type="submission" date="2022-04" db="EMBL/GenBank/DDBJ databases">
        <title>Carnegiea gigantea Genome sequencing and assembly v2.</title>
        <authorList>
            <person name="Copetti D."/>
            <person name="Sanderson M.J."/>
            <person name="Burquez A."/>
            <person name="Wojciechowski M.F."/>
        </authorList>
    </citation>
    <scope>NUCLEOTIDE SEQUENCE</scope>
    <source>
        <strain evidence="11">SGP5-SGP5p</strain>
        <tissue evidence="11">Aerial part</tissue>
    </source>
</reference>
<protein>
    <submittedName>
        <fullName evidence="11">Uncharacterized protein</fullName>
    </submittedName>
</protein>
<evidence type="ECO:0000256" key="5">
    <source>
        <dbReference type="ARBA" id="ARBA00022833"/>
    </source>
</evidence>
<dbReference type="GO" id="GO:0008270">
    <property type="term" value="F:zinc ion binding"/>
    <property type="evidence" value="ECO:0007669"/>
    <property type="project" value="UniProtKB-KW"/>
</dbReference>
<dbReference type="CDD" id="cd19821">
    <property type="entry name" value="Bbox1_BBX-like"/>
    <property type="match status" value="1"/>
</dbReference>
<keyword evidence="3" id="KW-0479">Metal-binding</keyword>
<keyword evidence="6 8" id="KW-0539">Nucleus</keyword>
<dbReference type="InterPro" id="IPR010402">
    <property type="entry name" value="CCT_domain"/>
</dbReference>